<keyword evidence="1" id="KW-0812">Transmembrane</keyword>
<feature type="transmembrane region" description="Helical" evidence="1">
    <location>
        <begin position="212"/>
        <end position="230"/>
    </location>
</feature>
<dbReference type="InterPro" id="IPR000073">
    <property type="entry name" value="AB_hydrolase_1"/>
</dbReference>
<dbReference type="SUPFAM" id="SSF53474">
    <property type="entry name" value="alpha/beta-Hydrolases"/>
    <property type="match status" value="1"/>
</dbReference>
<dbReference type="EMBL" id="CP159253">
    <property type="protein sequence ID" value="XCG47370.1"/>
    <property type="molecule type" value="Genomic_DNA"/>
</dbReference>
<feature type="transmembrane region" description="Helical" evidence="1">
    <location>
        <begin position="20"/>
        <end position="42"/>
    </location>
</feature>
<evidence type="ECO:0000259" key="2">
    <source>
        <dbReference type="Pfam" id="PF00561"/>
    </source>
</evidence>
<keyword evidence="1" id="KW-1133">Transmembrane helix</keyword>
<evidence type="ECO:0000313" key="3">
    <source>
        <dbReference type="EMBL" id="XCG47370.1"/>
    </source>
</evidence>
<keyword evidence="3" id="KW-0378">Hydrolase</keyword>
<dbReference type="Pfam" id="PF00561">
    <property type="entry name" value="Abhydrolase_1"/>
    <property type="match status" value="1"/>
</dbReference>
<accession>A0AAU8CKL5</accession>
<evidence type="ECO:0000256" key="1">
    <source>
        <dbReference type="SAM" id="Phobius"/>
    </source>
</evidence>
<feature type="domain" description="AB hydrolase-1" evidence="2">
    <location>
        <begin position="1"/>
        <end position="85"/>
    </location>
</feature>
<protein>
    <submittedName>
        <fullName evidence="3">Alpha/beta hydrolase</fullName>
    </submittedName>
</protein>
<dbReference type="RefSeq" id="WP_353646960.1">
    <property type="nucleotide sequence ID" value="NZ_CP159253.1"/>
</dbReference>
<reference evidence="3" key="1">
    <citation type="submission" date="2024-06" db="EMBL/GenBank/DDBJ databases">
        <title>Mesorhizobium karijinii sp. nov., a symbiont of the iconic Swainsona formosa from arid Australia.</title>
        <authorList>
            <person name="Hill Y.J."/>
            <person name="Watkin E.L.J."/>
            <person name="O'Hara G.W."/>
            <person name="Terpolilli J."/>
            <person name="Tye M.L."/>
            <person name="Kohlmeier M.G."/>
        </authorList>
    </citation>
    <scope>NUCLEOTIDE SEQUENCE</scope>
    <source>
        <strain evidence="3">WSM2240</strain>
    </source>
</reference>
<keyword evidence="1" id="KW-0472">Membrane</keyword>
<gene>
    <name evidence="3" type="ORF">ABVK50_19090</name>
</gene>
<dbReference type="InterPro" id="IPR029058">
    <property type="entry name" value="AB_hydrolase_fold"/>
</dbReference>
<feature type="transmembrane region" description="Helical" evidence="1">
    <location>
        <begin position="155"/>
        <end position="176"/>
    </location>
</feature>
<name>A0AAU8CKL5_9HYPH</name>
<proteinExistence type="predicted"/>
<organism evidence="3">
    <name type="scientific">Mesorhizobium sp. WSM2240</name>
    <dbReference type="NCBI Taxonomy" id="3228851"/>
    <lineage>
        <taxon>Bacteria</taxon>
        <taxon>Pseudomonadati</taxon>
        <taxon>Pseudomonadota</taxon>
        <taxon>Alphaproteobacteria</taxon>
        <taxon>Hyphomicrobiales</taxon>
        <taxon>Phyllobacteriaceae</taxon>
        <taxon>Mesorhizobium</taxon>
    </lineage>
</organism>
<dbReference type="AlphaFoldDB" id="A0AAU8CKL5"/>
<sequence>MLLLHGFPETGLMWRRVAPLLAADFAVVVADLPGMGVAAVLATATDMLPCRNAPWQRCLLVDAMRVAGHERFAIVGHDRGGRVAYSGAARRHRPHPWTGPLLKFAADPIWRFTLFGSSPSAQSLSRPNSPNAIALGAASFIRWSMLPTNKTTLPLLFRVAAWLILAAVALATLSPLDARPRSGFVPDIERLAAFLTVGLLFGLGYPKRWIAVFGLLLAGIIGLEALQLLLPDRHGQIADAAFKSAGCALGLMAGVAVRRVSPW</sequence>
<dbReference type="GO" id="GO:0016787">
    <property type="term" value="F:hydrolase activity"/>
    <property type="evidence" value="ECO:0007669"/>
    <property type="project" value="UniProtKB-KW"/>
</dbReference>
<dbReference type="Gene3D" id="3.40.50.1820">
    <property type="entry name" value="alpha/beta hydrolase"/>
    <property type="match status" value="1"/>
</dbReference>